<sequence length="838" mass="89319">MTTFADRAAPLLAQGIPVFPCWEKPNGKIQADGKPKNPDGKNPRTAHGFKDATTDAGQVAAWAAQWRDALVGVPTGKASDLFVLDVDVKNGKDGFATLQAQGWALPETRTHRTKRGGGAHYLFRNPDGKLLKNSASKLGDGLDTRGDGGYIVWWPAHGGEVEHADTVADVPPWLLDALQTEPAPDRKAQALAADGEGFTEGRRNDTLFRLAASLRGKGLTVDAIEAALQIENEAKCCPPLSVDEVRTIAQSTGRYVEGATGGERCAYGNGEFEVSPAGVAFIGTDKHGERLPALWICSALQVRAMTRDAKSGEWGRLLEWKDDDGVTHQWAMPLELLQGDGADVRRELARLGLAISPGKKARDLLASFLQVWPVENRARCVERLGWHGGVFVTPAESIGQDGEIVVFQNAHAIEPAYSVAGSVEEWRDSVGRLAAGNSRLVFALSVAFAGALADVVGEDSGGFHFRGASSSGKTTALKVAASVWGDPSAYPRLWRATANGLEGLAALHNDGLLILDELSQIDPKEAGEAAYLLANGQGKARASRTGTARQSARWRLLFLSAGEESLTALMARAGRKVNAGQEIRLADLDADAGAGMGAFEALHDQPTPAALALALKDAATRYHGGVGLAWLRCIVADRAKLADFIAAGIKQFVADVAPKDAAGQVLRVARRFGLVAMAGELASGCDLVGPGYGLTGWAEGEATTAARKCFAAWLEGFGGIGNREERAMLGQVRAFFEAHGASRFALLDDAFPNDRPIVNRAGFVRTMDDGGREFLVLPEVFRREVCAGFDAKAATRALIEAGWIEPGEGRHIAQRVRVPGLGLVRCYVFTGRMWEGDE</sequence>
<dbReference type="RefSeq" id="WP_096451123.1">
    <property type="nucleotide sequence ID" value="NZ_JBHSOG010000054.1"/>
</dbReference>
<dbReference type="EMBL" id="JBHSOG010000054">
    <property type="protein sequence ID" value="MFC5770648.1"/>
    <property type="molecule type" value="Genomic_DNA"/>
</dbReference>
<dbReference type="Pfam" id="PF08708">
    <property type="entry name" value="PriCT_1"/>
    <property type="match status" value="1"/>
</dbReference>
<dbReference type="SUPFAM" id="SSF56747">
    <property type="entry name" value="Prim-pol domain"/>
    <property type="match status" value="1"/>
</dbReference>
<evidence type="ECO:0000259" key="3">
    <source>
        <dbReference type="SMART" id="SM00943"/>
    </source>
</evidence>
<dbReference type="Pfam" id="PF06048">
    <property type="entry name" value="DUF927"/>
    <property type="match status" value="1"/>
</dbReference>
<feature type="compositionally biased region" description="Basic and acidic residues" evidence="1">
    <location>
        <begin position="31"/>
        <end position="50"/>
    </location>
</feature>
<organism evidence="4 5">
    <name type="scientific">Thauera sinica</name>
    <dbReference type="NCBI Taxonomy" id="2665146"/>
    <lineage>
        <taxon>Bacteria</taxon>
        <taxon>Pseudomonadati</taxon>
        <taxon>Pseudomonadota</taxon>
        <taxon>Betaproteobacteria</taxon>
        <taxon>Rhodocyclales</taxon>
        <taxon>Zoogloeaceae</taxon>
        <taxon>Thauera</taxon>
    </lineage>
</organism>
<accession>A0ABW1AU08</accession>
<reference evidence="5" key="1">
    <citation type="journal article" date="2019" name="Int. J. Syst. Evol. Microbiol.">
        <title>The Global Catalogue of Microorganisms (GCM) 10K type strain sequencing project: providing services to taxonomists for standard genome sequencing and annotation.</title>
        <authorList>
            <consortium name="The Broad Institute Genomics Platform"/>
            <consortium name="The Broad Institute Genome Sequencing Center for Infectious Disease"/>
            <person name="Wu L."/>
            <person name="Ma J."/>
        </authorList>
    </citation>
    <scope>NUCLEOTIDE SEQUENCE [LARGE SCALE GENOMIC DNA]</scope>
    <source>
        <strain evidence="5">SHR3</strain>
    </source>
</reference>
<dbReference type="InterPro" id="IPR009270">
    <property type="entry name" value="DUF927"/>
</dbReference>
<dbReference type="Proteomes" id="UP001595974">
    <property type="component" value="Unassembled WGS sequence"/>
</dbReference>
<evidence type="ECO:0000313" key="4">
    <source>
        <dbReference type="EMBL" id="MFC5770648.1"/>
    </source>
</evidence>
<evidence type="ECO:0000313" key="5">
    <source>
        <dbReference type="Proteomes" id="UP001595974"/>
    </source>
</evidence>
<dbReference type="SMART" id="SM00942">
    <property type="entry name" value="PriCT_1"/>
    <property type="match status" value="1"/>
</dbReference>
<protein>
    <submittedName>
        <fullName evidence="4">DUF927 domain-containing protein</fullName>
    </submittedName>
</protein>
<proteinExistence type="predicted"/>
<evidence type="ECO:0000256" key="1">
    <source>
        <dbReference type="SAM" id="MobiDB-lite"/>
    </source>
</evidence>
<name>A0ABW1AU08_9RHOO</name>
<dbReference type="Pfam" id="PF09250">
    <property type="entry name" value="Prim-Pol"/>
    <property type="match status" value="1"/>
</dbReference>
<feature type="domain" description="DNA primase/polymerase bifunctional N-terminal" evidence="3">
    <location>
        <begin position="8"/>
        <end position="174"/>
    </location>
</feature>
<dbReference type="CDD" id="cd04859">
    <property type="entry name" value="Prim_Pol"/>
    <property type="match status" value="1"/>
</dbReference>
<feature type="domain" description="Primase C-terminal 1" evidence="2">
    <location>
        <begin position="192"/>
        <end position="258"/>
    </location>
</feature>
<keyword evidence="5" id="KW-1185">Reference proteome</keyword>
<gene>
    <name evidence="4" type="ORF">ACFPTN_14805</name>
</gene>
<evidence type="ECO:0000259" key="2">
    <source>
        <dbReference type="SMART" id="SM00942"/>
    </source>
</evidence>
<dbReference type="InterPro" id="IPR014820">
    <property type="entry name" value="PriCT_1"/>
</dbReference>
<dbReference type="SMART" id="SM00943">
    <property type="entry name" value="Prim-Pol"/>
    <property type="match status" value="1"/>
</dbReference>
<feature type="region of interest" description="Disordered" evidence="1">
    <location>
        <begin position="24"/>
        <end position="50"/>
    </location>
</feature>
<dbReference type="InterPro" id="IPR015330">
    <property type="entry name" value="DNA_primase/pol_bifunc_N"/>
</dbReference>
<comment type="caution">
    <text evidence="4">The sequence shown here is derived from an EMBL/GenBank/DDBJ whole genome shotgun (WGS) entry which is preliminary data.</text>
</comment>